<evidence type="ECO:0000256" key="6">
    <source>
        <dbReference type="ARBA" id="ARBA00023157"/>
    </source>
</evidence>
<keyword evidence="5" id="KW-0904">Protein phosphatase</keyword>
<keyword evidence="8" id="KW-0636">Prenylation</keyword>
<keyword evidence="13" id="KW-1185">Reference proteome</keyword>
<dbReference type="InterPro" id="IPR000340">
    <property type="entry name" value="Dual-sp_phosphatase_cat-dom"/>
</dbReference>
<dbReference type="Pfam" id="PF00782">
    <property type="entry name" value="DSPc"/>
    <property type="match status" value="1"/>
</dbReference>
<evidence type="ECO:0000256" key="5">
    <source>
        <dbReference type="ARBA" id="ARBA00022912"/>
    </source>
</evidence>
<dbReference type="EC" id="3.1.3.48" evidence="2"/>
<dbReference type="SMART" id="SM00404">
    <property type="entry name" value="PTPc_motif"/>
    <property type="match status" value="1"/>
</dbReference>
<keyword evidence="4" id="KW-0378">Hydrolase</keyword>
<feature type="domain" description="Tyrosine specific protein phosphatases" evidence="11">
    <location>
        <begin position="87"/>
        <end position="157"/>
    </location>
</feature>
<evidence type="ECO:0000256" key="8">
    <source>
        <dbReference type="ARBA" id="ARBA00023289"/>
    </source>
</evidence>
<evidence type="ECO:0000259" key="10">
    <source>
        <dbReference type="PROSITE" id="PS50054"/>
    </source>
</evidence>
<organism evidence="12 13">
    <name type="scientific">Hondaea fermentalgiana</name>
    <dbReference type="NCBI Taxonomy" id="2315210"/>
    <lineage>
        <taxon>Eukaryota</taxon>
        <taxon>Sar</taxon>
        <taxon>Stramenopiles</taxon>
        <taxon>Bigyra</taxon>
        <taxon>Labyrinthulomycetes</taxon>
        <taxon>Thraustochytrida</taxon>
        <taxon>Thraustochytriidae</taxon>
        <taxon>Hondaea</taxon>
    </lineage>
</organism>
<evidence type="ECO:0000256" key="2">
    <source>
        <dbReference type="ARBA" id="ARBA00013064"/>
    </source>
</evidence>
<dbReference type="InterPro" id="IPR003595">
    <property type="entry name" value="Tyr_Pase_cat"/>
</dbReference>
<proteinExistence type="inferred from homology"/>
<dbReference type="PANTHER" id="PTHR23339">
    <property type="entry name" value="TYROSINE SPECIFIC PROTEIN PHOSPHATASE AND DUAL SPECIFICITY PROTEIN PHOSPHATASE"/>
    <property type="match status" value="1"/>
</dbReference>
<feature type="domain" description="Tyrosine-protein phosphatase" evidence="10">
    <location>
        <begin position="20"/>
        <end position="171"/>
    </location>
</feature>
<dbReference type="InterPro" id="IPR000387">
    <property type="entry name" value="Tyr_Pase_dom"/>
</dbReference>
<comment type="caution">
    <text evidence="12">The sequence shown here is derived from an EMBL/GenBank/DDBJ whole genome shotgun (WGS) entry which is preliminary data.</text>
</comment>
<keyword evidence="3" id="KW-0488">Methylation</keyword>
<dbReference type="InParanoid" id="A0A2R5GAV4"/>
<accession>A0A2R5GAV4</accession>
<dbReference type="AlphaFoldDB" id="A0A2R5GAV4"/>
<comment type="catalytic activity">
    <reaction evidence="9">
        <text>O-phospho-L-tyrosyl-[protein] + H2O = L-tyrosyl-[protein] + phosphate</text>
        <dbReference type="Rhea" id="RHEA:10684"/>
        <dbReference type="Rhea" id="RHEA-COMP:10136"/>
        <dbReference type="Rhea" id="RHEA-COMP:20101"/>
        <dbReference type="ChEBI" id="CHEBI:15377"/>
        <dbReference type="ChEBI" id="CHEBI:43474"/>
        <dbReference type="ChEBI" id="CHEBI:46858"/>
        <dbReference type="ChEBI" id="CHEBI:61978"/>
        <dbReference type="EC" id="3.1.3.48"/>
    </reaction>
</comment>
<evidence type="ECO:0000256" key="9">
    <source>
        <dbReference type="ARBA" id="ARBA00051722"/>
    </source>
</evidence>
<gene>
    <name evidence="12" type="ORF">FCC1311_036702</name>
</gene>
<name>A0A2R5GAV4_9STRA</name>
<evidence type="ECO:0000313" key="12">
    <source>
        <dbReference type="EMBL" id="GBG27449.1"/>
    </source>
</evidence>
<reference evidence="12 13" key="1">
    <citation type="submission" date="2017-12" db="EMBL/GenBank/DDBJ databases">
        <title>Sequencing, de novo assembly and annotation of complete genome of a new Thraustochytrid species, strain FCC1311.</title>
        <authorList>
            <person name="Sedici K."/>
            <person name="Godart F."/>
            <person name="Aiese Cigliano R."/>
            <person name="Sanseverino W."/>
            <person name="Barakat M."/>
            <person name="Ortet P."/>
            <person name="Marechal E."/>
            <person name="Cagnac O."/>
            <person name="Amato A."/>
        </authorList>
    </citation>
    <scope>NUCLEOTIDE SEQUENCE [LARGE SCALE GENOMIC DNA]</scope>
</reference>
<evidence type="ECO:0000313" key="13">
    <source>
        <dbReference type="Proteomes" id="UP000241890"/>
    </source>
</evidence>
<dbReference type="GO" id="GO:0005737">
    <property type="term" value="C:cytoplasm"/>
    <property type="evidence" value="ECO:0007669"/>
    <property type="project" value="UniProtKB-ARBA"/>
</dbReference>
<dbReference type="FunFam" id="3.90.190.10:FF:000086">
    <property type="entry name" value="Protein tyrosine phosphatase-like protein"/>
    <property type="match status" value="1"/>
</dbReference>
<comment type="similarity">
    <text evidence="1">Belongs to the protein-tyrosine phosphatase family.</text>
</comment>
<dbReference type="PROSITE" id="PS50054">
    <property type="entry name" value="TYR_PHOSPHATASE_DUAL"/>
    <property type="match status" value="1"/>
</dbReference>
<keyword evidence="7" id="KW-0449">Lipoprotein</keyword>
<protein>
    <recommendedName>
        <fullName evidence="2">protein-tyrosine-phosphatase</fullName>
        <ecNumber evidence="2">3.1.3.48</ecNumber>
    </recommendedName>
</protein>
<evidence type="ECO:0000256" key="7">
    <source>
        <dbReference type="ARBA" id="ARBA00023288"/>
    </source>
</evidence>
<evidence type="ECO:0000256" key="1">
    <source>
        <dbReference type="ARBA" id="ARBA00009580"/>
    </source>
</evidence>
<dbReference type="InterPro" id="IPR020422">
    <property type="entry name" value="TYR_PHOSPHATASE_DUAL_dom"/>
</dbReference>
<evidence type="ECO:0000256" key="3">
    <source>
        <dbReference type="ARBA" id="ARBA00022481"/>
    </source>
</evidence>
<sequence length="179" mass="20179">MLSGSSQNVVGNRVSVIDKEPLRIVITDSPTNANMESHITDLLARKVKHVARASEPTYETQTLERMGIRVHDLQFDDGAPPPEAVRNAWLDLVERCFIKGELASDERISVHCIAGLGRAPLLVAIALIEYCNMDAIEAIEFVRNQRHRRAINRRQVTYLEEYKPTRRRQDGGCAPCTIM</sequence>
<dbReference type="Proteomes" id="UP000241890">
    <property type="component" value="Unassembled WGS sequence"/>
</dbReference>
<dbReference type="FunCoup" id="A0A2R5GAV4">
    <property type="interactions" value="6"/>
</dbReference>
<dbReference type="Gene3D" id="3.90.190.10">
    <property type="entry name" value="Protein tyrosine phosphatase superfamily"/>
    <property type="match status" value="1"/>
</dbReference>
<dbReference type="OrthoDB" id="5632at2759"/>
<dbReference type="PROSITE" id="PS50056">
    <property type="entry name" value="TYR_PHOSPHATASE_2"/>
    <property type="match status" value="1"/>
</dbReference>
<dbReference type="EMBL" id="BEYU01000031">
    <property type="protein sequence ID" value="GBG27449.1"/>
    <property type="molecule type" value="Genomic_DNA"/>
</dbReference>
<keyword evidence="6" id="KW-1015">Disulfide bond</keyword>
<dbReference type="SUPFAM" id="SSF52799">
    <property type="entry name" value="(Phosphotyrosine protein) phosphatases II"/>
    <property type="match status" value="1"/>
</dbReference>
<dbReference type="GO" id="GO:0004725">
    <property type="term" value="F:protein tyrosine phosphatase activity"/>
    <property type="evidence" value="ECO:0007669"/>
    <property type="project" value="UniProtKB-EC"/>
</dbReference>
<dbReference type="InterPro" id="IPR029021">
    <property type="entry name" value="Prot-tyrosine_phosphatase-like"/>
</dbReference>
<evidence type="ECO:0000256" key="4">
    <source>
        <dbReference type="ARBA" id="ARBA00022801"/>
    </source>
</evidence>
<dbReference type="InterPro" id="IPR050561">
    <property type="entry name" value="PTP"/>
</dbReference>
<evidence type="ECO:0000259" key="11">
    <source>
        <dbReference type="PROSITE" id="PS50056"/>
    </source>
</evidence>